<dbReference type="AlphaFoldDB" id="A0AAW1VE81"/>
<feature type="region of interest" description="Disordered" evidence="1">
    <location>
        <begin position="157"/>
        <end position="182"/>
    </location>
</feature>
<name>A0AAW1VE81_9CUCU</name>
<gene>
    <name evidence="2" type="ORF">WA026_010509</name>
</gene>
<dbReference type="Proteomes" id="UP001431783">
    <property type="component" value="Unassembled WGS sequence"/>
</dbReference>
<feature type="compositionally biased region" description="Acidic residues" evidence="1">
    <location>
        <begin position="172"/>
        <end position="182"/>
    </location>
</feature>
<reference evidence="2 3" key="1">
    <citation type="submission" date="2023-03" db="EMBL/GenBank/DDBJ databases">
        <title>Genome insight into feeding habits of ladybird beetles.</title>
        <authorList>
            <person name="Li H.-S."/>
            <person name="Huang Y.-H."/>
            <person name="Pang H."/>
        </authorList>
    </citation>
    <scope>NUCLEOTIDE SEQUENCE [LARGE SCALE GENOMIC DNA]</scope>
    <source>
        <strain evidence="2">SYSU_2023b</strain>
        <tissue evidence="2">Whole body</tissue>
    </source>
</reference>
<evidence type="ECO:0000313" key="2">
    <source>
        <dbReference type="EMBL" id="KAK9890420.1"/>
    </source>
</evidence>
<accession>A0AAW1VE81</accession>
<dbReference type="EMBL" id="JARQZJ010000125">
    <property type="protein sequence ID" value="KAK9890420.1"/>
    <property type="molecule type" value="Genomic_DNA"/>
</dbReference>
<sequence>MDEDNSRKLINTNDSALHYDHHTPQGPVHGAENDFGEESMSLKPRETFSPDVKRQDTPRYGLGSGDIQSLVKKPFAHIDTSLNERKQKAVEVLKSLKKSIEAQNINDDVFSSSQIIKFNEKYGFLANLDRKPMPKEVIKQRSLRVLKSLKKMMEAEQIHPPQPLSPSISNENMDDTTDSDSEAESVVTAVNLLIRRKQSSFRDTEVIKARRTSTLRAPESDTESVNTLIDDELLLHTPRAISSDLSVNHSDYAPSSADSDTDSIVSVVGAVERLRQLQELKLTSAVEDNENEMTQKQLVALESMHFAVNDINTCEDSSIDGIIPYDFLKIFMKDFDGNLEKAAVHVKYGKQIECTCFNSTRNMKSCMKHIETANLQFFDESVEMIQMFCNFRVDETEYFFAECSLRENCPNYYKNQIAKLPLYFSEEFLSKNTERRRQFIATFERILREEDLLLKSLEDELIIGRKRNIIATSTDADFNLAIDFMMKEYPALFVQIIKERKLDELSKEISLINANRKVIIEKHKLSQKELHVLENYYSHE</sequence>
<protein>
    <submittedName>
        <fullName evidence="2">Uncharacterized protein</fullName>
    </submittedName>
</protein>
<evidence type="ECO:0000256" key="1">
    <source>
        <dbReference type="SAM" id="MobiDB-lite"/>
    </source>
</evidence>
<keyword evidence="3" id="KW-1185">Reference proteome</keyword>
<feature type="compositionally biased region" description="Basic and acidic residues" evidence="1">
    <location>
        <begin position="43"/>
        <end position="57"/>
    </location>
</feature>
<evidence type="ECO:0000313" key="3">
    <source>
        <dbReference type="Proteomes" id="UP001431783"/>
    </source>
</evidence>
<comment type="caution">
    <text evidence="2">The sequence shown here is derived from an EMBL/GenBank/DDBJ whole genome shotgun (WGS) entry which is preliminary data.</text>
</comment>
<organism evidence="2 3">
    <name type="scientific">Henosepilachna vigintioctopunctata</name>
    <dbReference type="NCBI Taxonomy" id="420089"/>
    <lineage>
        <taxon>Eukaryota</taxon>
        <taxon>Metazoa</taxon>
        <taxon>Ecdysozoa</taxon>
        <taxon>Arthropoda</taxon>
        <taxon>Hexapoda</taxon>
        <taxon>Insecta</taxon>
        <taxon>Pterygota</taxon>
        <taxon>Neoptera</taxon>
        <taxon>Endopterygota</taxon>
        <taxon>Coleoptera</taxon>
        <taxon>Polyphaga</taxon>
        <taxon>Cucujiformia</taxon>
        <taxon>Coccinelloidea</taxon>
        <taxon>Coccinellidae</taxon>
        <taxon>Epilachninae</taxon>
        <taxon>Epilachnini</taxon>
        <taxon>Henosepilachna</taxon>
    </lineage>
</organism>
<feature type="region of interest" description="Disordered" evidence="1">
    <location>
        <begin position="1"/>
        <end position="65"/>
    </location>
</feature>
<proteinExistence type="predicted"/>